<keyword evidence="2" id="KW-0539">Nucleus</keyword>
<dbReference type="Pfam" id="PF00076">
    <property type="entry name" value="RRM_1"/>
    <property type="match status" value="2"/>
</dbReference>
<sequence length="297" mass="31389">MSQVNRSGVHLGGQNSPSGDNAGYSGNIPSIGMSPRRSSAERPIRTGPKIFIGGVPFTATEEDVADFFSQFGPVASVEIKMDKVTGRSRGFGFVVFETAEGKMGAMRRKGDLVLHNRQINIGETTADRVFVGGVPPQMSNEAIATHFSKYGPVQDIEGPPNKNYLFVVFTDPSGARNCLMDNPENHVIDGVRVDVKKAQPRNQSPHSAGQSPASYPPPPPPNEEQQMAGSSSGGYYQARGGPPLPYSSFDGATAGGGQHGSMTRYSPVYSGGPQRASPAQSYGGAPGGRGYGYSQPY</sequence>
<dbReference type="GO" id="GO:0000785">
    <property type="term" value="C:chromatin"/>
    <property type="evidence" value="ECO:0007669"/>
    <property type="project" value="TreeGrafter"/>
</dbReference>
<dbReference type="Proteomes" id="UP000007800">
    <property type="component" value="Unassembled WGS sequence"/>
</dbReference>
<evidence type="ECO:0000313" key="7">
    <source>
        <dbReference type="Proteomes" id="UP000007800"/>
    </source>
</evidence>
<feature type="compositionally biased region" description="Polar residues" evidence="4">
    <location>
        <begin position="200"/>
        <end position="213"/>
    </location>
</feature>
<feature type="compositionally biased region" description="Polar residues" evidence="4">
    <location>
        <begin position="223"/>
        <end position="234"/>
    </location>
</feature>
<feature type="domain" description="RRM" evidence="5">
    <location>
        <begin position="48"/>
        <end position="126"/>
    </location>
</feature>
<dbReference type="OrthoDB" id="193499at2759"/>
<dbReference type="GO" id="GO:0003723">
    <property type="term" value="F:RNA binding"/>
    <property type="evidence" value="ECO:0007669"/>
    <property type="project" value="UniProtKB-UniRule"/>
</dbReference>
<dbReference type="GeneID" id="9039018"/>
<evidence type="ECO:0000259" key="5">
    <source>
        <dbReference type="PROSITE" id="PS50102"/>
    </source>
</evidence>
<keyword evidence="7" id="KW-1185">Reference proteome</keyword>
<protein>
    <submittedName>
        <fullName evidence="6">RNA-binding protein squid, putative</fullName>
    </submittedName>
</protein>
<comment type="subcellular location">
    <subcellularLocation>
        <location evidence="1">Nucleus</location>
    </subcellularLocation>
</comment>
<dbReference type="GO" id="GO:0005654">
    <property type="term" value="C:nucleoplasm"/>
    <property type="evidence" value="ECO:0007669"/>
    <property type="project" value="TreeGrafter"/>
</dbReference>
<dbReference type="InParanoid" id="C5KXI4"/>
<feature type="region of interest" description="Disordered" evidence="4">
    <location>
        <begin position="1"/>
        <end position="43"/>
    </location>
</feature>
<dbReference type="InterPro" id="IPR000504">
    <property type="entry name" value="RRM_dom"/>
</dbReference>
<evidence type="ECO:0000256" key="2">
    <source>
        <dbReference type="ARBA" id="ARBA00023242"/>
    </source>
</evidence>
<dbReference type="CDD" id="cd00590">
    <property type="entry name" value="RRM_SF"/>
    <property type="match status" value="1"/>
</dbReference>
<accession>C5KXI4</accession>
<dbReference type="EMBL" id="GG677256">
    <property type="protein sequence ID" value="EER10708.1"/>
    <property type="molecule type" value="Genomic_DNA"/>
</dbReference>
<reference evidence="6 7" key="1">
    <citation type="submission" date="2008-07" db="EMBL/GenBank/DDBJ databases">
        <authorList>
            <person name="El-Sayed N."/>
            <person name="Caler E."/>
            <person name="Inman J."/>
            <person name="Amedeo P."/>
            <person name="Hass B."/>
            <person name="Wortman J."/>
        </authorList>
    </citation>
    <scope>NUCLEOTIDE SEQUENCE [LARGE SCALE GENOMIC DNA]</scope>
    <source>
        <strain evidence="7">ATCC 50983 / TXsc</strain>
    </source>
</reference>
<dbReference type="SMART" id="SM00360">
    <property type="entry name" value="RRM"/>
    <property type="match status" value="2"/>
</dbReference>
<dbReference type="Gene3D" id="3.30.70.330">
    <property type="match status" value="2"/>
</dbReference>
<dbReference type="SUPFAM" id="SSF54928">
    <property type="entry name" value="RNA-binding domain, RBD"/>
    <property type="match status" value="2"/>
</dbReference>
<dbReference type="GO" id="GO:0010468">
    <property type="term" value="P:regulation of gene expression"/>
    <property type="evidence" value="ECO:0007669"/>
    <property type="project" value="TreeGrafter"/>
</dbReference>
<dbReference type="InterPro" id="IPR035979">
    <property type="entry name" value="RBD_domain_sf"/>
</dbReference>
<dbReference type="PANTHER" id="PTHR48033">
    <property type="entry name" value="RNA-BINDING (RRM/RBD/RNP MOTIFS) FAMILY PROTEIN"/>
    <property type="match status" value="1"/>
</dbReference>
<dbReference type="OMA" id="MDNPENH"/>
<feature type="domain" description="RRM" evidence="5">
    <location>
        <begin position="127"/>
        <end position="200"/>
    </location>
</feature>
<proteinExistence type="predicted"/>
<evidence type="ECO:0000313" key="6">
    <source>
        <dbReference type="EMBL" id="EER10708.1"/>
    </source>
</evidence>
<dbReference type="RefSeq" id="XP_002778913.1">
    <property type="nucleotide sequence ID" value="XM_002778867.1"/>
</dbReference>
<organism evidence="7">
    <name type="scientific">Perkinsus marinus (strain ATCC 50983 / TXsc)</name>
    <dbReference type="NCBI Taxonomy" id="423536"/>
    <lineage>
        <taxon>Eukaryota</taxon>
        <taxon>Sar</taxon>
        <taxon>Alveolata</taxon>
        <taxon>Perkinsozoa</taxon>
        <taxon>Perkinsea</taxon>
        <taxon>Perkinsida</taxon>
        <taxon>Perkinsidae</taxon>
        <taxon>Perkinsus</taxon>
    </lineage>
</organism>
<feature type="region of interest" description="Disordered" evidence="4">
    <location>
        <begin position="198"/>
        <end position="297"/>
    </location>
</feature>
<dbReference type="FunCoup" id="C5KXI4">
    <property type="interactions" value="80"/>
</dbReference>
<keyword evidence="3" id="KW-0694">RNA-binding</keyword>
<dbReference type="PANTHER" id="PTHR48033:SF10">
    <property type="entry name" value="RNA-BINDING PROTEIN SQUID"/>
    <property type="match status" value="1"/>
</dbReference>
<name>C5KXI4_PERM5</name>
<dbReference type="InterPro" id="IPR012677">
    <property type="entry name" value="Nucleotide-bd_a/b_plait_sf"/>
</dbReference>
<dbReference type="PROSITE" id="PS50102">
    <property type="entry name" value="RRM"/>
    <property type="match status" value="2"/>
</dbReference>
<dbReference type="AlphaFoldDB" id="C5KXI4"/>
<evidence type="ECO:0000256" key="3">
    <source>
        <dbReference type="PROSITE-ProRule" id="PRU00176"/>
    </source>
</evidence>
<evidence type="ECO:0000256" key="1">
    <source>
        <dbReference type="ARBA" id="ARBA00004123"/>
    </source>
</evidence>
<gene>
    <name evidence="6" type="ORF">Pmar_PMAR000753</name>
</gene>
<evidence type="ECO:0000256" key="4">
    <source>
        <dbReference type="SAM" id="MobiDB-lite"/>
    </source>
</evidence>